<dbReference type="AlphaFoldDB" id="A0A1J4KWW8"/>
<evidence type="ECO:0000256" key="2">
    <source>
        <dbReference type="ARBA" id="ARBA00022741"/>
    </source>
</evidence>
<dbReference type="EMBL" id="MLAK01000186">
    <property type="protein sequence ID" value="OHT15785.1"/>
    <property type="molecule type" value="Genomic_DNA"/>
</dbReference>
<dbReference type="PANTHER" id="PTHR12241:SF154">
    <property type="entry name" value="TUBULIN POLYGLUTAMYLASE TTLL11"/>
    <property type="match status" value="1"/>
</dbReference>
<sequence>MENPPIITASDGKVLYNVVRDTFQQLNIPLSPDNRHSILVWYDNVKEQDYFSLCPPWQVINRLPMVNVICRKAPFVRLLQRMQLFFPLLYNFLPKSFILPLSNTEFIQIVAKHDKTYIIKPDNGSLGAGIKILSPKMSFAPSSVLSIAQEYIESFLIDDTKFDLRIYALVLSLSPLKILVYRNGVARFCSKKTHQKEEEIKNKNPQQNNKNMNKTQTMNNQKSKNKNLKDLHSKSNNNFKNTTINQQSDTQSENKTDTQSDNKADHTTDKQSSKCVSSSENIEQSENNNNNTNVDSKDKAQTNETKNVRLNENKPKITKTTASTSTNNLKKGIKSKNNFISENDNQSNSNGTNDIFAMITNTSVNRNNPNITEIASITKTVDEVFNTMKKDYKVDIDELWKKIDNTIILTILSCYGFLLQGEEKQCQNCGYSRCFQILGFDVLIDKNLDPYILEVNYRPSLETDTEEERQLKLEMLTDTLKIAAFPLAEIQNIVNQQSNPESFNIDSWKTFLNQNHSSCLKQIEELREKEINNGKNKYVQIFPSNDPELSEVYEKVMNKAKQLPTSLEDRFKLPYEIKDKSLYDDHEPHMPPITKKKAGYSSSNPRSTNSVNLQSEKLKSQSNTELTYQTGNQINDSVLNSQSINASSTIKSTSQLQPISNKVNNDPEHDENSTNQIGIKEPSAPHPVGSAPHRISNLRASESNVKGLITLNQNSRHKTLQSKIVSTSVDESIHKVDSIQPKSLLGSKRIRRNVMKPLVQTKNIFQNH</sequence>
<feature type="compositionally biased region" description="Polar residues" evidence="5">
    <location>
        <begin position="234"/>
        <end position="251"/>
    </location>
</feature>
<dbReference type="OrthoDB" id="202825at2759"/>
<dbReference type="SUPFAM" id="SSF56059">
    <property type="entry name" value="Glutathione synthetase ATP-binding domain-like"/>
    <property type="match status" value="2"/>
</dbReference>
<dbReference type="Pfam" id="PF03133">
    <property type="entry name" value="TTL"/>
    <property type="match status" value="2"/>
</dbReference>
<feature type="compositionally biased region" description="Low complexity" evidence="5">
    <location>
        <begin position="277"/>
        <end position="293"/>
    </location>
</feature>
<dbReference type="PROSITE" id="PS50975">
    <property type="entry name" value="ATP_GRASP"/>
    <property type="match status" value="1"/>
</dbReference>
<evidence type="ECO:0000313" key="7">
    <source>
        <dbReference type="EMBL" id="OHT15785.1"/>
    </source>
</evidence>
<organism evidence="7 8">
    <name type="scientific">Tritrichomonas foetus</name>
    <dbReference type="NCBI Taxonomy" id="1144522"/>
    <lineage>
        <taxon>Eukaryota</taxon>
        <taxon>Metamonada</taxon>
        <taxon>Parabasalia</taxon>
        <taxon>Tritrichomonadida</taxon>
        <taxon>Tritrichomonadidae</taxon>
        <taxon>Tritrichomonas</taxon>
    </lineage>
</organism>
<gene>
    <name evidence="7" type="ORF">TRFO_13776</name>
</gene>
<evidence type="ECO:0000256" key="3">
    <source>
        <dbReference type="ARBA" id="ARBA00022840"/>
    </source>
</evidence>
<feature type="compositionally biased region" description="Polar residues" evidence="5">
    <location>
        <begin position="649"/>
        <end position="664"/>
    </location>
</feature>
<evidence type="ECO:0000256" key="1">
    <source>
        <dbReference type="ARBA" id="ARBA00022598"/>
    </source>
</evidence>
<feature type="region of interest" description="Disordered" evidence="5">
    <location>
        <begin position="649"/>
        <end position="693"/>
    </location>
</feature>
<feature type="domain" description="ATP-grasp" evidence="6">
    <location>
        <begin position="437"/>
        <end position="484"/>
    </location>
</feature>
<dbReference type="InterPro" id="IPR011761">
    <property type="entry name" value="ATP-grasp"/>
</dbReference>
<comment type="caution">
    <text evidence="7">The sequence shown here is derived from an EMBL/GenBank/DDBJ whole genome shotgun (WGS) entry which is preliminary data.</text>
</comment>
<dbReference type="GO" id="GO:0000226">
    <property type="term" value="P:microtubule cytoskeleton organization"/>
    <property type="evidence" value="ECO:0007669"/>
    <property type="project" value="TreeGrafter"/>
</dbReference>
<keyword evidence="1" id="KW-0436">Ligase</keyword>
<feature type="compositionally biased region" description="Polar residues" evidence="5">
    <location>
        <begin position="318"/>
        <end position="330"/>
    </location>
</feature>
<dbReference type="VEuPathDB" id="TrichDB:TRFO_13776"/>
<feature type="region of interest" description="Disordered" evidence="5">
    <location>
        <begin position="582"/>
        <end position="624"/>
    </location>
</feature>
<dbReference type="PANTHER" id="PTHR12241">
    <property type="entry name" value="TUBULIN POLYGLUTAMYLASE"/>
    <property type="match status" value="1"/>
</dbReference>
<feature type="compositionally biased region" description="Basic and acidic residues" evidence="5">
    <location>
        <begin position="295"/>
        <end position="315"/>
    </location>
</feature>
<dbReference type="RefSeq" id="XP_068368921.1">
    <property type="nucleotide sequence ID" value="XM_068497445.1"/>
</dbReference>
<dbReference type="InterPro" id="IPR004344">
    <property type="entry name" value="TTL/TTLL_fam"/>
</dbReference>
<keyword evidence="8" id="KW-1185">Reference proteome</keyword>
<evidence type="ECO:0000256" key="5">
    <source>
        <dbReference type="SAM" id="MobiDB-lite"/>
    </source>
</evidence>
<protein>
    <recommendedName>
        <fullName evidence="6">ATP-grasp domain-containing protein</fullName>
    </recommendedName>
</protein>
<dbReference type="PROSITE" id="PS51221">
    <property type="entry name" value="TTL"/>
    <property type="match status" value="1"/>
</dbReference>
<feature type="compositionally biased region" description="Polar residues" evidence="5">
    <location>
        <begin position="600"/>
        <end position="624"/>
    </location>
</feature>
<dbReference type="GeneID" id="94832149"/>
<feature type="compositionally biased region" description="Low complexity" evidence="5">
    <location>
        <begin position="203"/>
        <end position="222"/>
    </location>
</feature>
<proteinExistence type="predicted"/>
<keyword evidence="3 4" id="KW-0067">ATP-binding</keyword>
<reference evidence="7" key="1">
    <citation type="submission" date="2016-10" db="EMBL/GenBank/DDBJ databases">
        <authorList>
            <person name="Benchimol M."/>
            <person name="Almeida L.G."/>
            <person name="Vasconcelos A.T."/>
            <person name="Perreira-Neves A."/>
            <person name="Rosa I.A."/>
            <person name="Tasca T."/>
            <person name="Bogo M.R."/>
            <person name="de Souza W."/>
        </authorList>
    </citation>
    <scope>NUCLEOTIDE SEQUENCE [LARGE SCALE GENOMIC DNA]</scope>
    <source>
        <strain evidence="7">K</strain>
    </source>
</reference>
<feature type="compositionally biased region" description="Basic and acidic residues" evidence="5">
    <location>
        <begin position="252"/>
        <end position="272"/>
    </location>
</feature>
<dbReference type="GO" id="GO:0015631">
    <property type="term" value="F:tubulin binding"/>
    <property type="evidence" value="ECO:0007669"/>
    <property type="project" value="TreeGrafter"/>
</dbReference>
<evidence type="ECO:0000256" key="4">
    <source>
        <dbReference type="PROSITE-ProRule" id="PRU00409"/>
    </source>
</evidence>
<dbReference type="GO" id="GO:0046872">
    <property type="term" value="F:metal ion binding"/>
    <property type="evidence" value="ECO:0007669"/>
    <property type="project" value="InterPro"/>
</dbReference>
<evidence type="ECO:0000259" key="6">
    <source>
        <dbReference type="PROSITE" id="PS50975"/>
    </source>
</evidence>
<dbReference type="GO" id="GO:0005524">
    <property type="term" value="F:ATP binding"/>
    <property type="evidence" value="ECO:0007669"/>
    <property type="project" value="UniProtKB-UniRule"/>
</dbReference>
<accession>A0A1J4KWW8</accession>
<name>A0A1J4KWW8_9EUKA</name>
<dbReference type="Gene3D" id="3.30.470.20">
    <property type="entry name" value="ATP-grasp fold, B domain"/>
    <property type="match status" value="2"/>
</dbReference>
<keyword evidence="2 4" id="KW-0547">Nucleotide-binding</keyword>
<dbReference type="GO" id="GO:0036064">
    <property type="term" value="C:ciliary basal body"/>
    <property type="evidence" value="ECO:0007669"/>
    <property type="project" value="TreeGrafter"/>
</dbReference>
<dbReference type="Proteomes" id="UP000179807">
    <property type="component" value="Unassembled WGS sequence"/>
</dbReference>
<dbReference type="GO" id="GO:0070740">
    <property type="term" value="F:tubulin-glutamic acid ligase activity"/>
    <property type="evidence" value="ECO:0007669"/>
    <property type="project" value="TreeGrafter"/>
</dbReference>
<evidence type="ECO:0000313" key="8">
    <source>
        <dbReference type="Proteomes" id="UP000179807"/>
    </source>
</evidence>
<feature type="region of interest" description="Disordered" evidence="5">
    <location>
        <begin position="192"/>
        <end position="330"/>
    </location>
</feature>